<dbReference type="Gene3D" id="3.90.79.10">
    <property type="entry name" value="Nucleoside Triphosphate Pyrophosphohydrolase"/>
    <property type="match status" value="1"/>
</dbReference>
<feature type="domain" description="Nudix hydrolase" evidence="5">
    <location>
        <begin position="22"/>
        <end position="149"/>
    </location>
</feature>
<dbReference type="PANTHER" id="PTHR43222">
    <property type="entry name" value="NUDIX HYDROLASE 23"/>
    <property type="match status" value="1"/>
</dbReference>
<comment type="similarity">
    <text evidence="4">Belongs to the Nudix hydrolase family.</text>
</comment>
<evidence type="ECO:0000256" key="4">
    <source>
        <dbReference type="RuleBase" id="RU003476"/>
    </source>
</evidence>
<dbReference type="Proteomes" id="UP001597343">
    <property type="component" value="Unassembled WGS sequence"/>
</dbReference>
<sequence length="162" mass="18251">MKHTFAGSYAGQRVRLSFDLEDLVEAGYVLVFAFFEGKLLMTRHSKRGWELPGGTREPGEWTLQTAIREVYEETGAELTAIEPIGQYVIEADSMEPMVKTIYVAKVGQMHPLPDGYETEAVRLFAEPPAADEVKADAAYSLILKDDVYAHALLRAREHRYAR</sequence>
<keyword evidence="7" id="KW-1185">Reference proteome</keyword>
<dbReference type="InterPro" id="IPR015797">
    <property type="entry name" value="NUDIX_hydrolase-like_dom_sf"/>
</dbReference>
<keyword evidence="3" id="KW-0460">Magnesium</keyword>
<dbReference type="Pfam" id="PF00293">
    <property type="entry name" value="NUDIX"/>
    <property type="match status" value="1"/>
</dbReference>
<gene>
    <name evidence="6" type="ORF">ACFSOY_16270</name>
</gene>
<comment type="caution">
    <text evidence="6">The sequence shown here is derived from an EMBL/GenBank/DDBJ whole genome shotgun (WGS) entry which is preliminary data.</text>
</comment>
<organism evidence="6 7">
    <name type="scientific">Tumebacillus lipolyticus</name>
    <dbReference type="NCBI Taxonomy" id="1280370"/>
    <lineage>
        <taxon>Bacteria</taxon>
        <taxon>Bacillati</taxon>
        <taxon>Bacillota</taxon>
        <taxon>Bacilli</taxon>
        <taxon>Bacillales</taxon>
        <taxon>Alicyclobacillaceae</taxon>
        <taxon>Tumebacillus</taxon>
    </lineage>
</organism>
<evidence type="ECO:0000256" key="1">
    <source>
        <dbReference type="ARBA" id="ARBA00001946"/>
    </source>
</evidence>
<evidence type="ECO:0000256" key="3">
    <source>
        <dbReference type="ARBA" id="ARBA00022842"/>
    </source>
</evidence>
<dbReference type="PRINTS" id="PR00502">
    <property type="entry name" value="NUDIXFAMILY"/>
</dbReference>
<name>A0ABW4ZZX2_9BACL</name>
<dbReference type="PANTHER" id="PTHR43222:SF2">
    <property type="entry name" value="NUDIX HYDROLASE 23, CHLOROPLASTIC"/>
    <property type="match status" value="1"/>
</dbReference>
<proteinExistence type="inferred from homology"/>
<accession>A0ABW4ZZX2</accession>
<evidence type="ECO:0000259" key="5">
    <source>
        <dbReference type="PROSITE" id="PS51462"/>
    </source>
</evidence>
<dbReference type="EMBL" id="JBHUIO010000011">
    <property type="protein sequence ID" value="MFD2171517.1"/>
    <property type="molecule type" value="Genomic_DNA"/>
</dbReference>
<dbReference type="PROSITE" id="PS00893">
    <property type="entry name" value="NUDIX_BOX"/>
    <property type="match status" value="1"/>
</dbReference>
<dbReference type="InterPro" id="IPR000086">
    <property type="entry name" value="NUDIX_hydrolase_dom"/>
</dbReference>
<dbReference type="PROSITE" id="PS51462">
    <property type="entry name" value="NUDIX"/>
    <property type="match status" value="1"/>
</dbReference>
<comment type="cofactor">
    <cofactor evidence="1">
        <name>Mg(2+)</name>
        <dbReference type="ChEBI" id="CHEBI:18420"/>
    </cofactor>
</comment>
<evidence type="ECO:0000313" key="7">
    <source>
        <dbReference type="Proteomes" id="UP001597343"/>
    </source>
</evidence>
<evidence type="ECO:0000256" key="2">
    <source>
        <dbReference type="ARBA" id="ARBA00022801"/>
    </source>
</evidence>
<keyword evidence="2 4" id="KW-0378">Hydrolase</keyword>
<dbReference type="InterPro" id="IPR020084">
    <property type="entry name" value="NUDIX_hydrolase_CS"/>
</dbReference>
<protein>
    <submittedName>
        <fullName evidence="6">NUDIX domain-containing protein</fullName>
    </submittedName>
</protein>
<dbReference type="SUPFAM" id="SSF55811">
    <property type="entry name" value="Nudix"/>
    <property type="match status" value="1"/>
</dbReference>
<dbReference type="RefSeq" id="WP_386048406.1">
    <property type="nucleotide sequence ID" value="NZ_JBHUIO010000011.1"/>
</dbReference>
<reference evidence="7" key="1">
    <citation type="journal article" date="2019" name="Int. J. Syst. Evol. Microbiol.">
        <title>The Global Catalogue of Microorganisms (GCM) 10K type strain sequencing project: providing services to taxonomists for standard genome sequencing and annotation.</title>
        <authorList>
            <consortium name="The Broad Institute Genomics Platform"/>
            <consortium name="The Broad Institute Genome Sequencing Center for Infectious Disease"/>
            <person name="Wu L."/>
            <person name="Ma J."/>
        </authorList>
    </citation>
    <scope>NUCLEOTIDE SEQUENCE [LARGE SCALE GENOMIC DNA]</scope>
    <source>
        <strain evidence="7">CGMCC 1.13574</strain>
    </source>
</reference>
<evidence type="ECO:0000313" key="6">
    <source>
        <dbReference type="EMBL" id="MFD2171517.1"/>
    </source>
</evidence>
<dbReference type="InterPro" id="IPR020476">
    <property type="entry name" value="Nudix_hydrolase"/>
</dbReference>